<name>A0ABZ2LQ69_9BACT</name>
<keyword evidence="2" id="KW-1185">Reference proteome</keyword>
<proteinExistence type="predicted"/>
<organism evidence="1 2">
    <name type="scientific">Pendulispora albinea</name>
    <dbReference type="NCBI Taxonomy" id="2741071"/>
    <lineage>
        <taxon>Bacteria</taxon>
        <taxon>Pseudomonadati</taxon>
        <taxon>Myxococcota</taxon>
        <taxon>Myxococcia</taxon>
        <taxon>Myxococcales</taxon>
        <taxon>Sorangiineae</taxon>
        <taxon>Pendulisporaceae</taxon>
        <taxon>Pendulispora</taxon>
    </lineage>
</organism>
<evidence type="ECO:0000313" key="2">
    <source>
        <dbReference type="Proteomes" id="UP001370348"/>
    </source>
</evidence>
<dbReference type="EMBL" id="CP089984">
    <property type="protein sequence ID" value="WXB13056.1"/>
    <property type="molecule type" value="Genomic_DNA"/>
</dbReference>
<dbReference type="RefSeq" id="WP_394822675.1">
    <property type="nucleotide sequence ID" value="NZ_CP089984.1"/>
</dbReference>
<protein>
    <submittedName>
        <fullName evidence="1">Uncharacterized protein</fullName>
    </submittedName>
</protein>
<reference evidence="1 2" key="1">
    <citation type="submission" date="2021-12" db="EMBL/GenBank/DDBJ databases">
        <title>Discovery of the Pendulisporaceae a myxobacterial family with distinct sporulation behavior and unique specialized metabolism.</title>
        <authorList>
            <person name="Garcia R."/>
            <person name="Popoff A."/>
            <person name="Bader C.D."/>
            <person name="Loehr J."/>
            <person name="Walesch S."/>
            <person name="Walt C."/>
            <person name="Boldt J."/>
            <person name="Bunk B."/>
            <person name="Haeckl F.J.F.P.J."/>
            <person name="Gunesch A.P."/>
            <person name="Birkelbach J."/>
            <person name="Nuebel U."/>
            <person name="Pietschmann T."/>
            <person name="Bach T."/>
            <person name="Mueller R."/>
        </authorList>
    </citation>
    <scope>NUCLEOTIDE SEQUENCE [LARGE SCALE GENOMIC DNA]</scope>
    <source>
        <strain evidence="1 2">MSr11954</strain>
    </source>
</reference>
<gene>
    <name evidence="1" type="ORF">LZC94_35040</name>
</gene>
<dbReference type="Proteomes" id="UP001370348">
    <property type="component" value="Chromosome"/>
</dbReference>
<evidence type="ECO:0000313" key="1">
    <source>
        <dbReference type="EMBL" id="WXB13056.1"/>
    </source>
</evidence>
<accession>A0ABZ2LQ69</accession>
<sequence>MHPKQKVLAILLALGAVGGYSLGFMSLHCHGHSRRAAFERHIAQICTDAARDSKRGAAVDSQ</sequence>